<keyword evidence="1" id="KW-0472">Membrane</keyword>
<evidence type="ECO:0000256" key="1">
    <source>
        <dbReference type="SAM" id="Phobius"/>
    </source>
</evidence>
<feature type="transmembrane region" description="Helical" evidence="1">
    <location>
        <begin position="168"/>
        <end position="188"/>
    </location>
</feature>
<feature type="transmembrane region" description="Helical" evidence="1">
    <location>
        <begin position="200"/>
        <end position="223"/>
    </location>
</feature>
<evidence type="ECO:0000313" key="3">
    <source>
        <dbReference type="Proteomes" id="UP000887300"/>
    </source>
</evidence>
<dbReference type="AlphaFoldDB" id="A0A8X8G3C2"/>
<reference evidence="2" key="1">
    <citation type="journal article" date="2021" name="ISME J.">
        <title>Genomic evolution of the class Acidithiobacillia: deep-branching Proteobacteria living in extreme acidic conditions.</title>
        <authorList>
            <person name="Moya-Beltran A."/>
            <person name="Beard S."/>
            <person name="Rojas-Villalobos C."/>
            <person name="Issotta F."/>
            <person name="Gallardo Y."/>
            <person name="Ulloa R."/>
            <person name="Giaveno A."/>
            <person name="Degli Esposti M."/>
            <person name="Johnson D.B."/>
            <person name="Quatrini R."/>
        </authorList>
    </citation>
    <scope>NUCLEOTIDE SEQUENCE</scope>
    <source>
        <strain evidence="2">DSM 583</strain>
    </source>
</reference>
<name>A0A8X8G3C2_ACIFI</name>
<organism evidence="2 3">
    <name type="scientific">Acidithiobacillus ferridurans</name>
    <dbReference type="NCBI Taxonomy" id="1232575"/>
    <lineage>
        <taxon>Bacteria</taxon>
        <taxon>Pseudomonadati</taxon>
        <taxon>Pseudomonadota</taxon>
        <taxon>Acidithiobacillia</taxon>
        <taxon>Acidithiobacillales</taxon>
        <taxon>Acidithiobacillaceae</taxon>
        <taxon>Acidithiobacillus</taxon>
    </lineage>
</organism>
<dbReference type="RefSeq" id="WP_215886397.1">
    <property type="nucleotide sequence ID" value="NZ_CP134225.1"/>
</dbReference>
<feature type="transmembrane region" description="Helical" evidence="1">
    <location>
        <begin position="34"/>
        <end position="50"/>
    </location>
</feature>
<evidence type="ECO:0000313" key="2">
    <source>
        <dbReference type="EMBL" id="MBU2721820.1"/>
    </source>
</evidence>
<proteinExistence type="predicted"/>
<feature type="transmembrane region" description="Helical" evidence="1">
    <location>
        <begin position="70"/>
        <end position="90"/>
    </location>
</feature>
<feature type="transmembrane region" description="Helical" evidence="1">
    <location>
        <begin position="229"/>
        <end position="253"/>
    </location>
</feature>
<gene>
    <name evidence="2" type="ORF">HF568_00930</name>
</gene>
<accession>A0A8X8G3C2</accession>
<keyword evidence="1" id="KW-1133">Transmembrane helix</keyword>
<sequence length="280" mass="30319">MSSGAGGLTPQKVEPGWLRRWTVQSADIWRRAPWIWALLISAATALNALIPQPLGANVLIDVPLMGGAFLLIRLLDHHGAFSWALFWSMARDAGKDLWQLTRVAFLWIFFITILVSLVALTAQSAMHAVAPSGGLTGQLHQALRHAPALLQNAFWQSLGMMGNAAGPFTGPILFLTLYLGANTVYYLHLAYLGCLKNLPVAATFMALAISSPVPAKILTVLLAELVGNNAALLLTALVVSTFCLWMVTMGYLWSREMFEGTRENQPATAKTVLRHAMGGA</sequence>
<protein>
    <submittedName>
        <fullName evidence="2">Uncharacterized protein</fullName>
    </submittedName>
</protein>
<dbReference type="Proteomes" id="UP000887300">
    <property type="component" value="Unassembled WGS sequence"/>
</dbReference>
<comment type="caution">
    <text evidence="2">The sequence shown here is derived from an EMBL/GenBank/DDBJ whole genome shotgun (WGS) entry which is preliminary data.</text>
</comment>
<feature type="transmembrane region" description="Helical" evidence="1">
    <location>
        <begin position="102"/>
        <end position="122"/>
    </location>
</feature>
<dbReference type="EMBL" id="JABBHS010000027">
    <property type="protein sequence ID" value="MBU2721820.1"/>
    <property type="molecule type" value="Genomic_DNA"/>
</dbReference>
<keyword evidence="1" id="KW-0812">Transmembrane</keyword>